<evidence type="ECO:0000313" key="6">
    <source>
        <dbReference type="Proteomes" id="UP001642405"/>
    </source>
</evidence>
<keyword evidence="2" id="KW-0732">Signal</keyword>
<evidence type="ECO:0000256" key="1">
    <source>
        <dbReference type="SAM" id="MobiDB-lite"/>
    </source>
</evidence>
<evidence type="ECO:0008006" key="7">
    <source>
        <dbReference type="Google" id="ProtNLM"/>
    </source>
</evidence>
<name>A0ABP0AZN1_9PEZI</name>
<dbReference type="EMBL" id="CAWUHB010000005">
    <property type="protein sequence ID" value="CAK7212745.1"/>
    <property type="molecule type" value="Genomic_DNA"/>
</dbReference>
<dbReference type="PANTHER" id="PTHR22935:SF97">
    <property type="entry name" value="BETA-LACTAMASE-RELATED DOMAIN-CONTAINING PROTEIN"/>
    <property type="match status" value="1"/>
</dbReference>
<dbReference type="InterPro" id="IPR012338">
    <property type="entry name" value="Beta-lactam/transpept-like"/>
</dbReference>
<feature type="domain" description="Beta-lactamase-related" evidence="3">
    <location>
        <begin position="120"/>
        <end position="424"/>
    </location>
</feature>
<dbReference type="InterPro" id="IPR058664">
    <property type="entry name" value="ARB_00930-like_C"/>
</dbReference>
<dbReference type="InterPro" id="IPR051478">
    <property type="entry name" value="Beta-lactamase-like_AB/R"/>
</dbReference>
<evidence type="ECO:0000256" key="2">
    <source>
        <dbReference type="SAM" id="SignalP"/>
    </source>
</evidence>
<dbReference type="Pfam" id="PF00144">
    <property type="entry name" value="Beta-lactamase"/>
    <property type="match status" value="1"/>
</dbReference>
<dbReference type="SUPFAM" id="SSF56601">
    <property type="entry name" value="beta-lactamase/transpeptidase-like"/>
    <property type="match status" value="1"/>
</dbReference>
<proteinExistence type="predicted"/>
<organism evidence="5 6">
    <name type="scientific">Sporothrix curviconia</name>
    <dbReference type="NCBI Taxonomy" id="1260050"/>
    <lineage>
        <taxon>Eukaryota</taxon>
        <taxon>Fungi</taxon>
        <taxon>Dikarya</taxon>
        <taxon>Ascomycota</taxon>
        <taxon>Pezizomycotina</taxon>
        <taxon>Sordariomycetes</taxon>
        <taxon>Sordariomycetidae</taxon>
        <taxon>Ophiostomatales</taxon>
        <taxon>Ophiostomataceae</taxon>
        <taxon>Sporothrix</taxon>
    </lineage>
</organism>
<dbReference type="Gene3D" id="3.40.710.10">
    <property type="entry name" value="DD-peptidase/beta-lactamase superfamily"/>
    <property type="match status" value="1"/>
</dbReference>
<dbReference type="PANTHER" id="PTHR22935">
    <property type="entry name" value="PENICILLIN-BINDING PROTEIN"/>
    <property type="match status" value="1"/>
</dbReference>
<evidence type="ECO:0000259" key="3">
    <source>
        <dbReference type="Pfam" id="PF00144"/>
    </source>
</evidence>
<feature type="domain" description="Beta-lactamase-like ARB-00930-like C-terminal" evidence="4">
    <location>
        <begin position="447"/>
        <end position="597"/>
    </location>
</feature>
<protein>
    <recommendedName>
        <fullName evidence="7">Beta-lactamase-related domain-containing protein</fullName>
    </recommendedName>
</protein>
<accession>A0ABP0AZN1</accession>
<feature type="compositionally biased region" description="Basic and acidic residues" evidence="1">
    <location>
        <begin position="602"/>
        <end position="618"/>
    </location>
</feature>
<comment type="caution">
    <text evidence="5">The sequence shown here is derived from an EMBL/GenBank/DDBJ whole genome shotgun (WGS) entry which is preliminary data.</text>
</comment>
<evidence type="ECO:0000313" key="5">
    <source>
        <dbReference type="EMBL" id="CAK7212745.1"/>
    </source>
</evidence>
<dbReference type="Pfam" id="PF26335">
    <property type="entry name" value="ARB_00930_C"/>
    <property type="match status" value="1"/>
</dbReference>
<sequence>MVRLSVPRQALLALAGPAFASTTQAALYSTPCPAIYAGLPAPSQLSTLGKDYIAAATNSTQLQFLAASNGLAPYGTYTSNTTAFAVEVFSVTANESLFTFNYDPPGLVDAHTIGVNTIAMDTVFRLGSVSKLWTTYIFLVAAGDRSWNDPITKYVPELAQLAASLSDQGAVDHVEWESVTVGSLASQLGGIARDAAFSPSLQSALGTVGLPNAGGFNQSTCGDERMMLPCNRTAFFEDFPQQRPIFESYISPAYSNAAFQILAYALENITGTAMADLFDKHLVQPLNLTGTYYTVPPADVTANGMIPYNTTASWWNAEALDEAPAGGYFSTLDDMRKVTTAIMNSTQLPPVLTRRWLKPHAFLTNPRAAVGAPWEITRAPDSPGAPVSWMYTKAGDLGMYSSMVALVPELGIGFNVLSAGTDTTNTVRVVSDILAETWVPQIRAAALAEASASYIGVYTDVTTNSSITVVANSSLPGLSVTDWTYGGVSVLALLGEFEGINTTYQAIHVQLYPSGLKQVSASGNSSEVEVGWRATFQALPAASDSGPFSANCIAWEVVSQLVYGGVALDEFLFTVESSTGNAVSLSPRVLAQTQTRSQQAAKRSEAHRVGKMERRWVA</sequence>
<gene>
    <name evidence="5" type="ORF">SCUCBS95973_001567</name>
</gene>
<feature type="region of interest" description="Disordered" evidence="1">
    <location>
        <begin position="594"/>
        <end position="618"/>
    </location>
</feature>
<reference evidence="5 6" key="1">
    <citation type="submission" date="2024-01" db="EMBL/GenBank/DDBJ databases">
        <authorList>
            <person name="Allen C."/>
            <person name="Tagirdzhanova G."/>
        </authorList>
    </citation>
    <scope>NUCLEOTIDE SEQUENCE [LARGE SCALE GENOMIC DNA]</scope>
</reference>
<feature type="signal peptide" evidence="2">
    <location>
        <begin position="1"/>
        <end position="20"/>
    </location>
</feature>
<evidence type="ECO:0000259" key="4">
    <source>
        <dbReference type="Pfam" id="PF26335"/>
    </source>
</evidence>
<dbReference type="InterPro" id="IPR001466">
    <property type="entry name" value="Beta-lactam-related"/>
</dbReference>
<dbReference type="Proteomes" id="UP001642405">
    <property type="component" value="Unassembled WGS sequence"/>
</dbReference>
<keyword evidence="6" id="KW-1185">Reference proteome</keyword>
<feature type="chain" id="PRO_5047202182" description="Beta-lactamase-related domain-containing protein" evidence="2">
    <location>
        <begin position="21"/>
        <end position="618"/>
    </location>
</feature>